<dbReference type="SUPFAM" id="SSF103481">
    <property type="entry name" value="Multidrug resistance efflux transporter EmrE"/>
    <property type="match status" value="2"/>
</dbReference>
<evidence type="ECO:0000256" key="1">
    <source>
        <dbReference type="SAM" id="Phobius"/>
    </source>
</evidence>
<sequence length="299" mass="32560">MSYEWLALLAACLWAGTSLISVTPSRHLGAFAYSRWRMGLVSFMLISASLYNNQWQYISLQQASWFALSGFVGVFVGDTALFACMNRFGPRRASLLFACHAAFSALFGVWLFNEQLLGWSLLGAACLFGGVLLAVSFGRRAEQHSWESITGPVYVGLALGLAAALCQSIGTVMLKPLMSQPEYSQIDPVAGSAIRMLSAFIAHWLFWLSGHKLARAQRPLNRRLFVMIASNGFLAMAVGMTLMLFALRYGDVSVVALLSSTSPVLVLPLLWLVTKQAPTRSAWFSAGLVVIGSGLLIFS</sequence>
<gene>
    <name evidence="3" type="ORF">GCM10007414_16810</name>
</gene>
<proteinExistence type="predicted"/>
<dbReference type="Pfam" id="PF00892">
    <property type="entry name" value="EamA"/>
    <property type="match status" value="2"/>
</dbReference>
<feature type="transmembrane region" description="Helical" evidence="1">
    <location>
        <begin position="118"/>
        <end position="137"/>
    </location>
</feature>
<dbReference type="PANTHER" id="PTHR22911:SF137">
    <property type="entry name" value="SOLUTE CARRIER FAMILY 35 MEMBER G2-RELATED"/>
    <property type="match status" value="1"/>
</dbReference>
<dbReference type="RefSeq" id="WP_055733637.1">
    <property type="nucleotide sequence ID" value="NZ_BMDY01000008.1"/>
</dbReference>
<feature type="domain" description="EamA" evidence="2">
    <location>
        <begin position="156"/>
        <end position="297"/>
    </location>
</feature>
<organism evidence="3 4">
    <name type="scientific">Agarivorans gilvus</name>
    <dbReference type="NCBI Taxonomy" id="680279"/>
    <lineage>
        <taxon>Bacteria</taxon>
        <taxon>Pseudomonadati</taxon>
        <taxon>Pseudomonadota</taxon>
        <taxon>Gammaproteobacteria</taxon>
        <taxon>Alteromonadales</taxon>
        <taxon>Alteromonadaceae</taxon>
        <taxon>Agarivorans</taxon>
    </lineage>
</organism>
<protein>
    <submittedName>
        <fullName evidence="3">Membrane protein</fullName>
    </submittedName>
</protein>
<dbReference type="InterPro" id="IPR000620">
    <property type="entry name" value="EamA_dom"/>
</dbReference>
<evidence type="ECO:0000313" key="4">
    <source>
        <dbReference type="Proteomes" id="UP000651977"/>
    </source>
</evidence>
<comment type="caution">
    <text evidence="3">The sequence shown here is derived from an EMBL/GenBank/DDBJ whole genome shotgun (WGS) entry which is preliminary data.</text>
</comment>
<feature type="transmembrane region" description="Helical" evidence="1">
    <location>
        <begin position="281"/>
        <end position="298"/>
    </location>
</feature>
<evidence type="ECO:0000313" key="3">
    <source>
        <dbReference type="EMBL" id="GGB04139.1"/>
    </source>
</evidence>
<dbReference type="PANTHER" id="PTHR22911">
    <property type="entry name" value="ACYL-MALONYL CONDENSING ENZYME-RELATED"/>
    <property type="match status" value="1"/>
</dbReference>
<evidence type="ECO:0000259" key="2">
    <source>
        <dbReference type="Pfam" id="PF00892"/>
    </source>
</evidence>
<dbReference type="EMBL" id="BMDY01000008">
    <property type="protein sequence ID" value="GGB04139.1"/>
    <property type="molecule type" value="Genomic_DNA"/>
</dbReference>
<feature type="domain" description="EamA" evidence="2">
    <location>
        <begin position="3"/>
        <end position="135"/>
    </location>
</feature>
<keyword evidence="1" id="KW-0472">Membrane</keyword>
<feature type="transmembrane region" description="Helical" evidence="1">
    <location>
        <begin position="95"/>
        <end position="112"/>
    </location>
</feature>
<feature type="transmembrane region" description="Helical" evidence="1">
    <location>
        <begin position="149"/>
        <end position="170"/>
    </location>
</feature>
<keyword evidence="1" id="KW-0812">Transmembrane</keyword>
<name>A0ABQ1I1M7_9ALTE</name>
<feature type="transmembrane region" description="Helical" evidence="1">
    <location>
        <begin position="224"/>
        <end position="246"/>
    </location>
</feature>
<keyword evidence="1" id="KW-1133">Transmembrane helix</keyword>
<dbReference type="Proteomes" id="UP000651977">
    <property type="component" value="Unassembled WGS sequence"/>
</dbReference>
<keyword evidence="4" id="KW-1185">Reference proteome</keyword>
<feature type="transmembrane region" description="Helical" evidence="1">
    <location>
        <begin position="190"/>
        <end position="208"/>
    </location>
</feature>
<dbReference type="InterPro" id="IPR037185">
    <property type="entry name" value="EmrE-like"/>
</dbReference>
<reference evidence="4" key="1">
    <citation type="journal article" date="2019" name="Int. J. Syst. Evol. Microbiol.">
        <title>The Global Catalogue of Microorganisms (GCM) 10K type strain sequencing project: providing services to taxonomists for standard genome sequencing and annotation.</title>
        <authorList>
            <consortium name="The Broad Institute Genomics Platform"/>
            <consortium name="The Broad Institute Genome Sequencing Center for Infectious Disease"/>
            <person name="Wu L."/>
            <person name="Ma J."/>
        </authorList>
    </citation>
    <scope>NUCLEOTIDE SEQUENCE [LARGE SCALE GENOMIC DNA]</scope>
    <source>
        <strain evidence="4">CGMCC 1.10131</strain>
    </source>
</reference>
<feature type="transmembrane region" description="Helical" evidence="1">
    <location>
        <begin position="6"/>
        <end position="23"/>
    </location>
</feature>
<accession>A0ABQ1I1M7</accession>
<feature type="transmembrane region" description="Helical" evidence="1">
    <location>
        <begin position="252"/>
        <end position="274"/>
    </location>
</feature>
<feature type="transmembrane region" description="Helical" evidence="1">
    <location>
        <begin position="63"/>
        <end position="83"/>
    </location>
</feature>